<evidence type="ECO:0000256" key="4">
    <source>
        <dbReference type="PROSITE-ProRule" id="PRU00325"/>
    </source>
</evidence>
<dbReference type="Proteomes" id="UP000694853">
    <property type="component" value="Unplaced"/>
</dbReference>
<reference evidence="8" key="2">
    <citation type="submission" date="2025-08" db="UniProtKB">
        <authorList>
            <consortium name="RefSeq"/>
        </authorList>
    </citation>
    <scope>IDENTIFICATION</scope>
    <source>
        <tissue evidence="8">Young leaves</tissue>
    </source>
</reference>
<evidence type="ECO:0000259" key="6">
    <source>
        <dbReference type="PROSITE" id="PS50966"/>
    </source>
</evidence>
<keyword evidence="1" id="KW-0479">Metal-binding</keyword>
<dbReference type="GeneID" id="113870818"/>
<evidence type="ECO:0000256" key="1">
    <source>
        <dbReference type="ARBA" id="ARBA00022723"/>
    </source>
</evidence>
<dbReference type="KEGG" id="aprc:113870818"/>
<keyword evidence="5" id="KW-0175">Coiled coil</keyword>
<evidence type="ECO:0000256" key="2">
    <source>
        <dbReference type="ARBA" id="ARBA00022771"/>
    </source>
</evidence>
<evidence type="ECO:0000313" key="7">
    <source>
        <dbReference type="Proteomes" id="UP000694853"/>
    </source>
</evidence>
<keyword evidence="7" id="KW-1185">Reference proteome</keyword>
<organism evidence="7 8">
    <name type="scientific">Abrus precatorius</name>
    <name type="common">Indian licorice</name>
    <name type="synonym">Glycine abrus</name>
    <dbReference type="NCBI Taxonomy" id="3816"/>
    <lineage>
        <taxon>Eukaryota</taxon>
        <taxon>Viridiplantae</taxon>
        <taxon>Streptophyta</taxon>
        <taxon>Embryophyta</taxon>
        <taxon>Tracheophyta</taxon>
        <taxon>Spermatophyta</taxon>
        <taxon>Magnoliopsida</taxon>
        <taxon>eudicotyledons</taxon>
        <taxon>Gunneridae</taxon>
        <taxon>Pentapetalae</taxon>
        <taxon>rosids</taxon>
        <taxon>fabids</taxon>
        <taxon>Fabales</taxon>
        <taxon>Fabaceae</taxon>
        <taxon>Papilionoideae</taxon>
        <taxon>50 kb inversion clade</taxon>
        <taxon>NPAAA clade</taxon>
        <taxon>indigoferoid/millettioid clade</taxon>
        <taxon>Abreae</taxon>
        <taxon>Abrus</taxon>
    </lineage>
</organism>
<feature type="coiled-coil region" evidence="5">
    <location>
        <begin position="379"/>
        <end position="406"/>
    </location>
</feature>
<accession>A0A8B8M7P2</accession>
<dbReference type="PANTHER" id="PTHR47718">
    <property type="entry name" value="OS01G0519700 PROTEIN"/>
    <property type="match status" value="1"/>
</dbReference>
<dbReference type="GO" id="GO:0008270">
    <property type="term" value="F:zinc ion binding"/>
    <property type="evidence" value="ECO:0007669"/>
    <property type="project" value="UniProtKB-KW"/>
</dbReference>
<protein>
    <submittedName>
        <fullName evidence="8">Protein FAR1-RELATED SEQUENCE 4-like</fullName>
    </submittedName>
</protein>
<keyword evidence="3" id="KW-0862">Zinc</keyword>
<name>A0A8B8M7P2_ABRPR</name>
<dbReference type="InterPro" id="IPR006564">
    <property type="entry name" value="Znf_PMZ"/>
</dbReference>
<dbReference type="Pfam" id="PF04434">
    <property type="entry name" value="SWIM"/>
    <property type="match status" value="1"/>
</dbReference>
<dbReference type="Pfam" id="PF10551">
    <property type="entry name" value="MULE"/>
    <property type="match status" value="1"/>
</dbReference>
<dbReference type="PROSITE" id="PS50966">
    <property type="entry name" value="ZF_SWIM"/>
    <property type="match status" value="1"/>
</dbReference>
<feature type="domain" description="SWIM-type" evidence="6">
    <location>
        <begin position="283"/>
        <end position="319"/>
    </location>
</feature>
<dbReference type="SMART" id="SM00575">
    <property type="entry name" value="ZnF_PMZ"/>
    <property type="match status" value="1"/>
</dbReference>
<keyword evidence="2 4" id="KW-0863">Zinc-finger</keyword>
<proteinExistence type="predicted"/>
<gene>
    <name evidence="8" type="primary">LOC113870818</name>
</gene>
<evidence type="ECO:0000256" key="5">
    <source>
        <dbReference type="SAM" id="Coils"/>
    </source>
</evidence>
<reference evidence="7" key="1">
    <citation type="journal article" date="2019" name="Toxins">
        <title>Detection of Abrin-Like and Prepropulchellin-Like Toxin Genes and Transcripts Using Whole Genome Sequencing and Full-Length Transcript Sequencing of Abrus precatorius.</title>
        <authorList>
            <person name="Hovde B.T."/>
            <person name="Daligault H.E."/>
            <person name="Hanschen E.R."/>
            <person name="Kunde Y.A."/>
            <person name="Johnson M.B."/>
            <person name="Starkenburg S.R."/>
            <person name="Johnson S.L."/>
        </authorList>
    </citation>
    <scope>NUCLEOTIDE SEQUENCE [LARGE SCALE GENOMIC DNA]</scope>
</reference>
<evidence type="ECO:0000256" key="3">
    <source>
        <dbReference type="ARBA" id="ARBA00022833"/>
    </source>
</evidence>
<dbReference type="AlphaFoldDB" id="A0A8B8M7P2"/>
<sequence length="474" mass="54621">MVGFCKKDMYNQIERDRRGQDGDVKEAEKFLIRLRLKDPKLYWGHKVDCNGWLLHIFWCDGMSQIDYNIFGDVVAFDATYGRNKYKCPVVVFSGVNHHKQTCVFGCAVVSDEKKDTYIWVLQQFITTMKGKCPNRVITDGDISMRNAIRKVFPYAYHRLCGWHLMRNKWASTVEECHLGGNVWVDELYNKKEIWCTAYIKGKFFAGLMTTSRCEGLHSQIGKYVKSRNNLREFMENFKQCVDNIRNNEKEMNFKSSYGHVVPVSHAFELEKFAAMCSRRPKQWNVSLEPTKMEICCSCLAMESFGLPCPHIVAVLVSLQVDYLPSCLLLSRWTKLAKGGYKEYDNEMIRNTDERSLRRSWFGLLCESGRLVFQLACQSYHEVCNVREILTREMQQLKRKYGHEESDSTNYIISDSGGIDADNPIAKTNNTVGTCSGVVGRKRKRVTRCGYCKVVGHSQRGFDCSNTIPVEGEES</sequence>
<dbReference type="InterPro" id="IPR018289">
    <property type="entry name" value="MULE_transposase_dom"/>
</dbReference>
<evidence type="ECO:0000313" key="8">
    <source>
        <dbReference type="RefSeq" id="XP_027363104.1"/>
    </source>
</evidence>
<dbReference type="InterPro" id="IPR007527">
    <property type="entry name" value="Znf_SWIM"/>
</dbReference>
<dbReference type="RefSeq" id="XP_027363104.1">
    <property type="nucleotide sequence ID" value="XM_027507303.1"/>
</dbReference>
<dbReference type="OrthoDB" id="1749428at2759"/>